<dbReference type="InterPro" id="IPR011604">
    <property type="entry name" value="PDDEXK-like_dom_sf"/>
</dbReference>
<sequence length="95" mass="11542">YELGKKFEELFDSKKPLSGHIDLLRLEDNKLWIWDYKPRAEQEKYACTQVFFYSLMLSKRTGIPLEKFMCGYFDENTCFVFKPHKKYLKERQTTL</sequence>
<dbReference type="SUPFAM" id="SSF52980">
    <property type="entry name" value="Restriction endonuclease-like"/>
    <property type="match status" value="1"/>
</dbReference>
<feature type="domain" description="PD-(D/E)XK endonuclease-like" evidence="1">
    <location>
        <begin position="17"/>
        <end position="72"/>
    </location>
</feature>
<reference evidence="2" key="1">
    <citation type="journal article" date="2014" name="Front. Microbiol.">
        <title>High frequency of phylogenetically diverse reductive dehalogenase-homologous genes in deep subseafloor sedimentary metagenomes.</title>
        <authorList>
            <person name="Kawai M."/>
            <person name="Futagami T."/>
            <person name="Toyoda A."/>
            <person name="Takaki Y."/>
            <person name="Nishi S."/>
            <person name="Hori S."/>
            <person name="Arai W."/>
            <person name="Tsubouchi T."/>
            <person name="Morono Y."/>
            <person name="Uchiyama I."/>
            <person name="Ito T."/>
            <person name="Fujiyama A."/>
            <person name="Inagaki F."/>
            <person name="Takami H."/>
        </authorList>
    </citation>
    <scope>NUCLEOTIDE SEQUENCE</scope>
    <source>
        <strain evidence="2">Expedition CK06-06</strain>
    </source>
</reference>
<dbReference type="InterPro" id="IPR011335">
    <property type="entry name" value="Restrct_endonuc-II-like"/>
</dbReference>
<dbReference type="AlphaFoldDB" id="X0SPI6"/>
<dbReference type="EMBL" id="BARS01008732">
    <property type="protein sequence ID" value="GAF82993.1"/>
    <property type="molecule type" value="Genomic_DNA"/>
</dbReference>
<dbReference type="InterPro" id="IPR038726">
    <property type="entry name" value="PDDEXK_AddAB-type"/>
</dbReference>
<evidence type="ECO:0000313" key="2">
    <source>
        <dbReference type="EMBL" id="GAF82993.1"/>
    </source>
</evidence>
<proteinExistence type="predicted"/>
<feature type="non-terminal residue" evidence="2">
    <location>
        <position position="1"/>
    </location>
</feature>
<dbReference type="Gene3D" id="3.90.320.10">
    <property type="match status" value="1"/>
</dbReference>
<accession>X0SPI6</accession>
<gene>
    <name evidence="2" type="ORF">S01H1_16584</name>
</gene>
<organism evidence="2">
    <name type="scientific">marine sediment metagenome</name>
    <dbReference type="NCBI Taxonomy" id="412755"/>
    <lineage>
        <taxon>unclassified sequences</taxon>
        <taxon>metagenomes</taxon>
        <taxon>ecological metagenomes</taxon>
    </lineage>
</organism>
<comment type="caution">
    <text evidence="2">The sequence shown here is derived from an EMBL/GenBank/DDBJ whole genome shotgun (WGS) entry which is preliminary data.</text>
</comment>
<evidence type="ECO:0000259" key="1">
    <source>
        <dbReference type="Pfam" id="PF12705"/>
    </source>
</evidence>
<dbReference type="Pfam" id="PF12705">
    <property type="entry name" value="PDDEXK_1"/>
    <property type="match status" value="1"/>
</dbReference>
<protein>
    <recommendedName>
        <fullName evidence="1">PD-(D/E)XK endonuclease-like domain-containing protein</fullName>
    </recommendedName>
</protein>
<name>X0SPI6_9ZZZZ</name>